<dbReference type="InterPro" id="IPR026788">
    <property type="entry name" value="Tmem141"/>
</dbReference>
<evidence type="ECO:0000256" key="1">
    <source>
        <dbReference type="SAM" id="MobiDB-lite"/>
    </source>
</evidence>
<dbReference type="OrthoDB" id="10056589at2759"/>
<organism evidence="2 3">
    <name type="scientific">Lepisosteus oculatus</name>
    <name type="common">Spotted gar</name>
    <dbReference type="NCBI Taxonomy" id="7918"/>
    <lineage>
        <taxon>Eukaryota</taxon>
        <taxon>Metazoa</taxon>
        <taxon>Chordata</taxon>
        <taxon>Craniata</taxon>
        <taxon>Vertebrata</taxon>
        <taxon>Euteleostomi</taxon>
        <taxon>Actinopterygii</taxon>
        <taxon>Neopterygii</taxon>
        <taxon>Holostei</taxon>
        <taxon>Semionotiformes</taxon>
        <taxon>Lepisosteidae</taxon>
        <taxon>Lepisosteus</taxon>
    </lineage>
</organism>
<dbReference type="InParanoid" id="W5LYB5"/>
<name>W5LYB5_LEPOC</name>
<dbReference type="EMBL" id="AHAT01021868">
    <property type="status" value="NOT_ANNOTATED_CDS"/>
    <property type="molecule type" value="Genomic_DNA"/>
</dbReference>
<dbReference type="CTD" id="85014"/>
<dbReference type="PANTHER" id="PTHR47229:SF1">
    <property type="entry name" value="TRANSMEMBRANE PROTEIN 141"/>
    <property type="match status" value="1"/>
</dbReference>
<evidence type="ECO:0000313" key="2">
    <source>
        <dbReference type="Ensembl" id="ENSLOCP00000001122.1"/>
    </source>
</evidence>
<proteinExistence type="predicted"/>
<dbReference type="KEGG" id="loc:102687998"/>
<dbReference type="OMA" id="CQSNAFM"/>
<dbReference type="eggNOG" id="ENOG502SFAD">
    <property type="taxonomic scope" value="Eukaryota"/>
</dbReference>
<reference evidence="2" key="3">
    <citation type="submission" date="2025-09" db="UniProtKB">
        <authorList>
            <consortium name="Ensembl"/>
        </authorList>
    </citation>
    <scope>IDENTIFICATION</scope>
</reference>
<dbReference type="Proteomes" id="UP000018468">
    <property type="component" value="Linkage group LG21"/>
</dbReference>
<dbReference type="InterPro" id="IPR038259">
    <property type="entry name" value="Tmem141_sf"/>
</dbReference>
<dbReference type="Ensembl" id="ENSLOCT00000001126.1">
    <property type="protein sequence ID" value="ENSLOCP00000001122.1"/>
    <property type="gene ID" value="ENSLOCG00000000999.1"/>
</dbReference>
<dbReference type="Pfam" id="PF15110">
    <property type="entry name" value="TMEM141"/>
    <property type="match status" value="1"/>
</dbReference>
<dbReference type="RefSeq" id="XP_006640618.1">
    <property type="nucleotide sequence ID" value="XM_006640555.3"/>
</dbReference>
<dbReference type="Gene3D" id="1.10.3350.20">
    <property type="entry name" value="Tmem141 protein family"/>
    <property type="match status" value="1"/>
</dbReference>
<dbReference type="Bgee" id="ENSLOCG00000000999">
    <property type="expression patterns" value="Expressed in pharyngeal gill and 13 other cell types or tissues"/>
</dbReference>
<dbReference type="HOGENOM" id="CLU_163737_0_0_1"/>
<dbReference type="GeneTree" id="ENSGT00940000153116"/>
<keyword evidence="3" id="KW-1185">Reference proteome</keyword>
<sequence length="129" mass="13975">MVNLGLSRVDDAVAEKHPGLREYAACQSRAFMKGIGTFVLGSAAVFFLQRALHRRLPCSLQWSLLLSLGAGSVCSYAVTRSETQKCSDLWIYLETGEQPSGRTGGEEISQAAPPAETGTKTTRYGDDME</sequence>
<dbReference type="AlphaFoldDB" id="W5LYB5"/>
<reference evidence="3" key="1">
    <citation type="submission" date="2011-12" db="EMBL/GenBank/DDBJ databases">
        <title>The Draft Genome of Lepisosteus oculatus.</title>
        <authorList>
            <consortium name="The Broad Institute Genome Assembly &amp; Analysis Group"/>
            <consortium name="Computational R&amp;D Group"/>
            <consortium name="and Sequencing Platform"/>
            <person name="Di Palma F."/>
            <person name="Alfoldi J."/>
            <person name="Johnson J."/>
            <person name="Berlin A."/>
            <person name="Gnerre S."/>
            <person name="Jaffe D."/>
            <person name="MacCallum I."/>
            <person name="Young S."/>
            <person name="Walker B.J."/>
            <person name="Lander E.S."/>
            <person name="Lindblad-Toh K."/>
        </authorList>
    </citation>
    <scope>NUCLEOTIDE SEQUENCE [LARGE SCALE GENOMIC DNA]</scope>
</reference>
<protein>
    <submittedName>
        <fullName evidence="2">Transmembrane protein 141</fullName>
    </submittedName>
</protein>
<evidence type="ECO:0000313" key="3">
    <source>
        <dbReference type="Proteomes" id="UP000018468"/>
    </source>
</evidence>
<reference evidence="2" key="2">
    <citation type="submission" date="2025-08" db="UniProtKB">
        <authorList>
            <consortium name="Ensembl"/>
        </authorList>
    </citation>
    <scope>IDENTIFICATION</scope>
</reference>
<accession>W5LYB5</accession>
<dbReference type="PANTHER" id="PTHR47229">
    <property type="entry name" value="TRANSMEMBRANE PROTEIN 141"/>
    <property type="match status" value="1"/>
</dbReference>
<dbReference type="FunCoup" id="W5LYB5">
    <property type="interactions" value="134"/>
</dbReference>
<dbReference type="GeneID" id="102687998"/>
<feature type="region of interest" description="Disordered" evidence="1">
    <location>
        <begin position="97"/>
        <end position="129"/>
    </location>
</feature>
<dbReference type="STRING" id="7918.ENSLOCP00000001122"/>